<organism evidence="1 2">
    <name type="scientific">Halomonas colorata</name>
    <dbReference type="NCBI Taxonomy" id="2742615"/>
    <lineage>
        <taxon>Bacteria</taxon>
        <taxon>Pseudomonadati</taxon>
        <taxon>Pseudomonadota</taxon>
        <taxon>Gammaproteobacteria</taxon>
        <taxon>Oceanospirillales</taxon>
        <taxon>Halomonadaceae</taxon>
        <taxon>Halomonas</taxon>
    </lineage>
</organism>
<gene>
    <name evidence="1" type="ORF">EI547_18415</name>
</gene>
<protein>
    <submittedName>
        <fullName evidence="1">Uncharacterized protein</fullName>
    </submittedName>
</protein>
<evidence type="ECO:0000313" key="2">
    <source>
        <dbReference type="Proteomes" id="UP001645038"/>
    </source>
</evidence>
<sequence>MIFTDTLSKEKAKGGSSASAIYGHTTLLALSKVPFGSEESTMKKINTTALVRGSSALQHAELSQLKILEEQMLAASRYLHQQYFICQKL</sequence>
<reference evidence="1 2" key="1">
    <citation type="submission" date="2020-07" db="EMBL/GenBank/DDBJ databases">
        <title>Halophilic bacteria isolated from french cheeses.</title>
        <authorList>
            <person name="Kothe C.I."/>
            <person name="Farah-Kraiem B."/>
            <person name="Renault P."/>
            <person name="Dridi B."/>
        </authorList>
    </citation>
    <scope>NUCLEOTIDE SEQUENCE [LARGE SCALE GENOMIC DNA]</scope>
    <source>
        <strain evidence="1 2">FME20</strain>
    </source>
</reference>
<dbReference type="Proteomes" id="UP001645038">
    <property type="component" value="Unassembled WGS sequence"/>
</dbReference>
<accession>A0ABR9G3C7</accession>
<dbReference type="EMBL" id="RRZB01000085">
    <property type="protein sequence ID" value="MBE0465398.1"/>
    <property type="molecule type" value="Genomic_DNA"/>
</dbReference>
<proteinExistence type="predicted"/>
<dbReference type="RefSeq" id="WP_192539820.1">
    <property type="nucleotide sequence ID" value="NZ_RRZB01000085.1"/>
</dbReference>
<comment type="caution">
    <text evidence="1">The sequence shown here is derived from an EMBL/GenBank/DDBJ whole genome shotgun (WGS) entry which is preliminary data.</text>
</comment>
<name>A0ABR9G3C7_9GAMM</name>
<keyword evidence="2" id="KW-1185">Reference proteome</keyword>
<evidence type="ECO:0000313" key="1">
    <source>
        <dbReference type="EMBL" id="MBE0465398.1"/>
    </source>
</evidence>